<evidence type="ECO:0000259" key="6">
    <source>
        <dbReference type="Pfam" id="PF08240"/>
    </source>
</evidence>
<keyword evidence="8" id="KW-1185">Reference proteome</keyword>
<keyword evidence="1 4" id="KW-0479">Metal-binding</keyword>
<dbReference type="PROSITE" id="PS00059">
    <property type="entry name" value="ADH_ZINC"/>
    <property type="match status" value="1"/>
</dbReference>
<evidence type="ECO:0000256" key="3">
    <source>
        <dbReference type="ARBA" id="ARBA00023002"/>
    </source>
</evidence>
<accession>A0A347ZVE2</accession>
<dbReference type="PANTHER" id="PTHR43401:SF2">
    <property type="entry name" value="L-THREONINE 3-DEHYDROGENASE"/>
    <property type="match status" value="1"/>
</dbReference>
<sequence>MKVAVYYNNQDVRIENRPIPQPKSDEFLVKTKACGVCVADTMEWYLTPRAPLTLGHEAVGVVEEVGSDIHNIKVGDRVVVHHHIPCLVCEHCRRGNFTMCESFRKTHIHPGGFSEYFTASAAHAERDTLILPENVSFKAGTLVEPLACIIHAIQKAGVKAGDSVALIGTGTMGLMFIQCLKYWGVRKLVVYEMLDWRINKAHEFGAQNVWKPGNDPQAELEKVQELFQSDGADKVFIAAKDISAMKLGMNLVNKGGTVMFFATPKPEESIEIFPSHIFFNEITITSTYSANHLDTRMALDLIASGDVWADKIISHTYPIEELSDAILQTVSRQESLKCVVEFNN</sequence>
<dbReference type="SUPFAM" id="SSF51735">
    <property type="entry name" value="NAD(P)-binding Rossmann-fold domains"/>
    <property type="match status" value="1"/>
</dbReference>
<evidence type="ECO:0000256" key="1">
    <source>
        <dbReference type="ARBA" id="ARBA00022723"/>
    </source>
</evidence>
<dbReference type="EMBL" id="QUMS01000003">
    <property type="protein sequence ID" value="REG06970.1"/>
    <property type="molecule type" value="Genomic_DNA"/>
</dbReference>
<dbReference type="InterPro" id="IPR050129">
    <property type="entry name" value="Zn_alcohol_dh"/>
</dbReference>
<dbReference type="InterPro" id="IPR002328">
    <property type="entry name" value="ADH_Zn_CS"/>
</dbReference>
<dbReference type="Pfam" id="PF08240">
    <property type="entry name" value="ADH_N"/>
    <property type="match status" value="1"/>
</dbReference>
<dbReference type="Pfam" id="PF00107">
    <property type="entry name" value="ADH_zinc_N"/>
    <property type="match status" value="1"/>
</dbReference>
<evidence type="ECO:0000259" key="5">
    <source>
        <dbReference type="Pfam" id="PF00107"/>
    </source>
</evidence>
<evidence type="ECO:0000256" key="2">
    <source>
        <dbReference type="ARBA" id="ARBA00022833"/>
    </source>
</evidence>
<dbReference type="GO" id="GO:0016491">
    <property type="term" value="F:oxidoreductase activity"/>
    <property type="evidence" value="ECO:0007669"/>
    <property type="project" value="UniProtKB-KW"/>
</dbReference>
<evidence type="ECO:0000313" key="8">
    <source>
        <dbReference type="Proteomes" id="UP000256388"/>
    </source>
</evidence>
<name>A0A347ZVE2_9CHLR</name>
<dbReference type="Gene3D" id="3.40.50.720">
    <property type="entry name" value="NAD(P)-binding Rossmann-like Domain"/>
    <property type="match status" value="1"/>
</dbReference>
<evidence type="ECO:0000313" key="7">
    <source>
        <dbReference type="EMBL" id="REG06970.1"/>
    </source>
</evidence>
<dbReference type="PANTHER" id="PTHR43401">
    <property type="entry name" value="L-THREONINE 3-DEHYDROGENASE"/>
    <property type="match status" value="1"/>
</dbReference>
<dbReference type="OrthoDB" id="9777057at2"/>
<gene>
    <name evidence="7" type="ORF">DFR64_2170</name>
</gene>
<feature type="domain" description="Alcohol dehydrogenase-like N-terminal" evidence="6">
    <location>
        <begin position="24"/>
        <end position="123"/>
    </location>
</feature>
<proteinExistence type="inferred from homology"/>
<dbReference type="Proteomes" id="UP000256388">
    <property type="component" value="Unassembled WGS sequence"/>
</dbReference>
<dbReference type="RefSeq" id="WP_116225452.1">
    <property type="nucleotide sequence ID" value="NZ_AP018437.1"/>
</dbReference>
<reference evidence="7 8" key="1">
    <citation type="submission" date="2018-08" db="EMBL/GenBank/DDBJ databases">
        <title>Genomic Encyclopedia of Type Strains, Phase IV (KMG-IV): sequencing the most valuable type-strain genomes for metagenomic binning, comparative biology and taxonomic classification.</title>
        <authorList>
            <person name="Goeker M."/>
        </authorList>
    </citation>
    <scope>NUCLEOTIDE SEQUENCE [LARGE SCALE GENOMIC DNA]</scope>
    <source>
        <strain evidence="7 8">DSM 23923</strain>
    </source>
</reference>
<protein>
    <submittedName>
        <fullName evidence="7">L-iditol 2-dehydrogenase</fullName>
    </submittedName>
</protein>
<evidence type="ECO:0000256" key="4">
    <source>
        <dbReference type="RuleBase" id="RU361277"/>
    </source>
</evidence>
<keyword evidence="3" id="KW-0560">Oxidoreductase</keyword>
<feature type="domain" description="Alcohol dehydrogenase-like C-terminal" evidence="5">
    <location>
        <begin position="172"/>
        <end position="303"/>
    </location>
</feature>
<dbReference type="InterPro" id="IPR013154">
    <property type="entry name" value="ADH-like_N"/>
</dbReference>
<dbReference type="InterPro" id="IPR036291">
    <property type="entry name" value="NAD(P)-bd_dom_sf"/>
</dbReference>
<comment type="similarity">
    <text evidence="4">Belongs to the zinc-containing alcohol dehydrogenase family.</text>
</comment>
<organism evidence="7 8">
    <name type="scientific">Pelolinea submarina</name>
    <dbReference type="NCBI Taxonomy" id="913107"/>
    <lineage>
        <taxon>Bacteria</taxon>
        <taxon>Bacillati</taxon>
        <taxon>Chloroflexota</taxon>
        <taxon>Anaerolineae</taxon>
        <taxon>Anaerolineales</taxon>
        <taxon>Anaerolineaceae</taxon>
        <taxon>Pelolinea</taxon>
    </lineage>
</organism>
<dbReference type="InterPro" id="IPR013149">
    <property type="entry name" value="ADH-like_C"/>
</dbReference>
<dbReference type="Gene3D" id="3.90.180.10">
    <property type="entry name" value="Medium-chain alcohol dehydrogenases, catalytic domain"/>
    <property type="match status" value="1"/>
</dbReference>
<comment type="caution">
    <text evidence="7">The sequence shown here is derived from an EMBL/GenBank/DDBJ whole genome shotgun (WGS) entry which is preliminary data.</text>
</comment>
<dbReference type="SUPFAM" id="SSF50129">
    <property type="entry name" value="GroES-like"/>
    <property type="match status" value="1"/>
</dbReference>
<dbReference type="AlphaFoldDB" id="A0A347ZVE2"/>
<keyword evidence="2 4" id="KW-0862">Zinc</keyword>
<comment type="cofactor">
    <cofactor evidence="4">
        <name>Zn(2+)</name>
        <dbReference type="ChEBI" id="CHEBI:29105"/>
    </cofactor>
</comment>
<dbReference type="InterPro" id="IPR011032">
    <property type="entry name" value="GroES-like_sf"/>
</dbReference>
<dbReference type="GO" id="GO:0008270">
    <property type="term" value="F:zinc ion binding"/>
    <property type="evidence" value="ECO:0007669"/>
    <property type="project" value="InterPro"/>
</dbReference>